<accession>A0A0F9N4R2</accession>
<dbReference type="NCBIfam" id="TIGR00060">
    <property type="entry name" value="L18_bact"/>
    <property type="match status" value="1"/>
</dbReference>
<evidence type="ECO:0008006" key="7">
    <source>
        <dbReference type="Google" id="ProtNLM"/>
    </source>
</evidence>
<keyword evidence="4" id="KW-0689">Ribosomal protein</keyword>
<organism evidence="6">
    <name type="scientific">marine sediment metagenome</name>
    <dbReference type="NCBI Taxonomy" id="412755"/>
    <lineage>
        <taxon>unclassified sequences</taxon>
        <taxon>metagenomes</taxon>
        <taxon>ecological metagenomes</taxon>
    </lineage>
</organism>
<reference evidence="6" key="1">
    <citation type="journal article" date="2015" name="Nature">
        <title>Complex archaea that bridge the gap between prokaryotes and eukaryotes.</title>
        <authorList>
            <person name="Spang A."/>
            <person name="Saw J.H."/>
            <person name="Jorgensen S.L."/>
            <person name="Zaremba-Niedzwiedzka K."/>
            <person name="Martijn J."/>
            <person name="Lind A.E."/>
            <person name="van Eijk R."/>
            <person name="Schleper C."/>
            <person name="Guy L."/>
            <person name="Ettema T.J."/>
        </authorList>
    </citation>
    <scope>NUCLEOTIDE SEQUENCE</scope>
</reference>
<dbReference type="InterPro" id="IPR005484">
    <property type="entry name" value="Ribosomal_uL18_bac/plant/anim"/>
</dbReference>
<dbReference type="InterPro" id="IPR057268">
    <property type="entry name" value="Ribosomal_L18"/>
</dbReference>
<name>A0A0F9N4R2_9ZZZZ</name>
<comment type="similarity">
    <text evidence="1">Belongs to the universal ribosomal protein uL18 family.</text>
</comment>
<keyword evidence="5" id="KW-0687">Ribonucleoprotein</keyword>
<evidence type="ECO:0000256" key="2">
    <source>
        <dbReference type="ARBA" id="ARBA00022730"/>
    </source>
</evidence>
<dbReference type="EMBL" id="LAZR01008800">
    <property type="protein sequence ID" value="KKM76497.1"/>
    <property type="molecule type" value="Genomic_DNA"/>
</dbReference>
<dbReference type="Pfam" id="PF00861">
    <property type="entry name" value="Ribosomal_L18p"/>
    <property type="match status" value="1"/>
</dbReference>
<dbReference type="CDD" id="cd00432">
    <property type="entry name" value="Ribosomal_L18_L5e"/>
    <property type="match status" value="1"/>
</dbReference>
<dbReference type="GO" id="GO:0003735">
    <property type="term" value="F:structural constituent of ribosome"/>
    <property type="evidence" value="ECO:0007669"/>
    <property type="project" value="InterPro"/>
</dbReference>
<keyword evidence="2" id="KW-0699">rRNA-binding</keyword>
<dbReference type="GO" id="GO:0008097">
    <property type="term" value="F:5S rRNA binding"/>
    <property type="evidence" value="ECO:0007669"/>
    <property type="project" value="TreeGrafter"/>
</dbReference>
<proteinExistence type="inferred from homology"/>
<dbReference type="GO" id="GO:0006412">
    <property type="term" value="P:translation"/>
    <property type="evidence" value="ECO:0007669"/>
    <property type="project" value="InterPro"/>
</dbReference>
<dbReference type="PANTHER" id="PTHR12899">
    <property type="entry name" value="39S RIBOSOMAL PROTEIN L18, MITOCHONDRIAL"/>
    <property type="match status" value="1"/>
</dbReference>
<dbReference type="HAMAP" id="MF_01337_B">
    <property type="entry name" value="Ribosomal_uL18_B"/>
    <property type="match status" value="1"/>
</dbReference>
<sequence length="122" mass="14390">MGEYVKDKYRQREKRRKRVRKKIFGTGNRPRLSIHKSNRYLYLQLIDDEEGRTLLFLSSSGAPYKKGNSTKSVEIARKMGKDLAEQAKKKKIEQMVLDRGYCHYHGRIKYLAEAIRKQGIKI</sequence>
<evidence type="ECO:0000256" key="3">
    <source>
        <dbReference type="ARBA" id="ARBA00022884"/>
    </source>
</evidence>
<dbReference type="AlphaFoldDB" id="A0A0F9N4R2"/>
<dbReference type="GO" id="GO:0022625">
    <property type="term" value="C:cytosolic large ribosomal subunit"/>
    <property type="evidence" value="ECO:0007669"/>
    <property type="project" value="TreeGrafter"/>
</dbReference>
<keyword evidence="3" id="KW-0694">RNA-binding</keyword>
<dbReference type="PANTHER" id="PTHR12899:SF3">
    <property type="entry name" value="LARGE RIBOSOMAL SUBUNIT PROTEIN UL18M"/>
    <property type="match status" value="1"/>
</dbReference>
<dbReference type="Gene3D" id="3.30.420.100">
    <property type="match status" value="1"/>
</dbReference>
<evidence type="ECO:0000256" key="4">
    <source>
        <dbReference type="ARBA" id="ARBA00022980"/>
    </source>
</evidence>
<comment type="caution">
    <text evidence="6">The sequence shown here is derived from an EMBL/GenBank/DDBJ whole genome shotgun (WGS) entry which is preliminary data.</text>
</comment>
<dbReference type="SUPFAM" id="SSF53137">
    <property type="entry name" value="Translational machinery components"/>
    <property type="match status" value="1"/>
</dbReference>
<gene>
    <name evidence="6" type="ORF">LCGC14_1379560</name>
</gene>
<protein>
    <recommendedName>
        <fullName evidence="7">50S ribosomal protein L18</fullName>
    </recommendedName>
</protein>
<evidence type="ECO:0000313" key="6">
    <source>
        <dbReference type="EMBL" id="KKM76497.1"/>
    </source>
</evidence>
<evidence type="ECO:0000256" key="1">
    <source>
        <dbReference type="ARBA" id="ARBA00007116"/>
    </source>
</evidence>
<evidence type="ECO:0000256" key="5">
    <source>
        <dbReference type="ARBA" id="ARBA00023274"/>
    </source>
</evidence>
<dbReference type="InterPro" id="IPR004389">
    <property type="entry name" value="Ribosomal_uL18_bac-type"/>
</dbReference>